<dbReference type="EMBL" id="JAHRHJ020000011">
    <property type="protein sequence ID" value="KAH9295406.1"/>
    <property type="molecule type" value="Genomic_DNA"/>
</dbReference>
<feature type="compositionally biased region" description="Acidic residues" evidence="3">
    <location>
        <begin position="30"/>
        <end position="48"/>
    </location>
</feature>
<feature type="compositionally biased region" description="Basic and acidic residues" evidence="3">
    <location>
        <begin position="109"/>
        <end position="119"/>
    </location>
</feature>
<evidence type="ECO:0000256" key="3">
    <source>
        <dbReference type="SAM" id="MobiDB-lite"/>
    </source>
</evidence>
<evidence type="ECO:0000256" key="1">
    <source>
        <dbReference type="ARBA" id="ARBA00023117"/>
    </source>
</evidence>
<feature type="region of interest" description="Disordered" evidence="3">
    <location>
        <begin position="861"/>
        <end position="903"/>
    </location>
</feature>
<dbReference type="SUPFAM" id="SSF47370">
    <property type="entry name" value="Bromodomain"/>
    <property type="match status" value="1"/>
</dbReference>
<dbReference type="InterPro" id="IPR036427">
    <property type="entry name" value="Bromodomain-like_sf"/>
</dbReference>
<dbReference type="Gene3D" id="1.20.920.10">
    <property type="entry name" value="Bromodomain-like"/>
    <property type="match status" value="1"/>
</dbReference>
<dbReference type="Proteomes" id="UP000824469">
    <property type="component" value="Unassembled WGS sequence"/>
</dbReference>
<feature type="compositionally biased region" description="Basic and acidic residues" evidence="3">
    <location>
        <begin position="13"/>
        <end position="29"/>
    </location>
</feature>
<comment type="caution">
    <text evidence="5">The sequence shown here is derived from an EMBL/GenBank/DDBJ whole genome shotgun (WGS) entry which is preliminary data.</text>
</comment>
<dbReference type="AlphaFoldDB" id="A0AA38FBI8"/>
<dbReference type="PROSITE" id="PS50014">
    <property type="entry name" value="BROMODOMAIN_2"/>
    <property type="match status" value="1"/>
</dbReference>
<dbReference type="PRINTS" id="PR00503">
    <property type="entry name" value="BROMODOMAIN"/>
</dbReference>
<proteinExistence type="predicted"/>
<dbReference type="OMA" id="RIKMQIT"/>
<protein>
    <recommendedName>
        <fullName evidence="4">Bromo domain-containing protein</fullName>
    </recommendedName>
</protein>
<dbReference type="CDD" id="cd04369">
    <property type="entry name" value="Bromodomain"/>
    <property type="match status" value="1"/>
</dbReference>
<reference evidence="5 6" key="1">
    <citation type="journal article" date="2021" name="Nat. Plants">
        <title>The Taxus genome provides insights into paclitaxel biosynthesis.</title>
        <authorList>
            <person name="Xiong X."/>
            <person name="Gou J."/>
            <person name="Liao Q."/>
            <person name="Li Y."/>
            <person name="Zhou Q."/>
            <person name="Bi G."/>
            <person name="Li C."/>
            <person name="Du R."/>
            <person name="Wang X."/>
            <person name="Sun T."/>
            <person name="Guo L."/>
            <person name="Liang H."/>
            <person name="Lu P."/>
            <person name="Wu Y."/>
            <person name="Zhang Z."/>
            <person name="Ro D.K."/>
            <person name="Shang Y."/>
            <person name="Huang S."/>
            <person name="Yan J."/>
        </authorList>
    </citation>
    <scope>NUCLEOTIDE SEQUENCE [LARGE SCALE GENOMIC DNA]</scope>
    <source>
        <strain evidence="5">Ta-2019</strain>
    </source>
</reference>
<accession>A0AA38FBI8</accession>
<name>A0AA38FBI8_TAXCH</name>
<evidence type="ECO:0000313" key="5">
    <source>
        <dbReference type="EMBL" id="KAH9295406.1"/>
    </source>
</evidence>
<evidence type="ECO:0000259" key="4">
    <source>
        <dbReference type="PROSITE" id="PS50014"/>
    </source>
</evidence>
<dbReference type="InterPro" id="IPR001487">
    <property type="entry name" value="Bromodomain"/>
</dbReference>
<dbReference type="InterPro" id="IPR018359">
    <property type="entry name" value="Bromodomain_CS"/>
</dbReference>
<dbReference type="InterPro" id="IPR051831">
    <property type="entry name" value="Bromodomain_contain_prot"/>
</dbReference>
<dbReference type="PANTHER" id="PTHR22881:SF27">
    <property type="entry name" value="BROMODOMAIN CONTAINING 7_9"/>
    <property type="match status" value="1"/>
</dbReference>
<dbReference type="Pfam" id="PF00439">
    <property type="entry name" value="Bromodomain"/>
    <property type="match status" value="1"/>
</dbReference>
<keyword evidence="1 2" id="KW-0103">Bromodomain</keyword>
<dbReference type="SMART" id="SM00297">
    <property type="entry name" value="BROMO"/>
    <property type="match status" value="1"/>
</dbReference>
<feature type="compositionally biased region" description="Polar residues" evidence="3">
    <location>
        <begin position="877"/>
        <end position="896"/>
    </location>
</feature>
<feature type="compositionally biased region" description="Basic residues" evidence="3">
    <location>
        <begin position="258"/>
        <end position="271"/>
    </location>
</feature>
<dbReference type="PANTHER" id="PTHR22881">
    <property type="entry name" value="BROMODOMAIN CONTAINING PROTEIN"/>
    <property type="match status" value="1"/>
</dbReference>
<evidence type="ECO:0000256" key="2">
    <source>
        <dbReference type="PROSITE-ProRule" id="PRU00035"/>
    </source>
</evidence>
<dbReference type="PROSITE" id="PS00633">
    <property type="entry name" value="BROMODOMAIN_1"/>
    <property type="match status" value="1"/>
</dbReference>
<feature type="domain" description="Bromo" evidence="4">
    <location>
        <begin position="154"/>
        <end position="224"/>
    </location>
</feature>
<organism evidence="5 6">
    <name type="scientific">Taxus chinensis</name>
    <name type="common">Chinese yew</name>
    <name type="synonym">Taxus wallichiana var. chinensis</name>
    <dbReference type="NCBI Taxonomy" id="29808"/>
    <lineage>
        <taxon>Eukaryota</taxon>
        <taxon>Viridiplantae</taxon>
        <taxon>Streptophyta</taxon>
        <taxon>Embryophyta</taxon>
        <taxon>Tracheophyta</taxon>
        <taxon>Spermatophyta</taxon>
        <taxon>Pinopsida</taxon>
        <taxon>Pinidae</taxon>
        <taxon>Conifers II</taxon>
        <taxon>Cupressales</taxon>
        <taxon>Taxaceae</taxon>
        <taxon>Taxus</taxon>
    </lineage>
</organism>
<feature type="region of interest" description="Disordered" evidence="3">
    <location>
        <begin position="258"/>
        <end position="281"/>
    </location>
</feature>
<feature type="region of interest" description="Disordered" evidence="3">
    <location>
        <begin position="1"/>
        <end position="140"/>
    </location>
</feature>
<keyword evidence="6" id="KW-1185">Reference proteome</keyword>
<evidence type="ECO:0000313" key="6">
    <source>
        <dbReference type="Proteomes" id="UP000824469"/>
    </source>
</evidence>
<sequence>MKLLLRPQYSSNPRERVKEREIQRYRNNSEEEDEDEEEEEEEEEEDDVAPSRLKFGRAGQSDPPASPPNSKSSSSPSKKKQRKLKELSRPGPNGTPFTSLSPAMEDQDALFREKDKRNQSSDVTGSGPGTPSELQSATPMPTKNVLFTALDKFQKKDTYGVFSEPVNPEELPDYFDVIKNPMDFGTIRSNLERENYTSLEQLEKDVLLVCSNAMSYNASGTIYYRQARTIQELARKTFQSLRCDPEGLELERERKPALKTKSVHYSKKPSRRGGWGRSRFESTRSDLASGTSLAISGECADWSNDAVKFRKGASLDRSGTFLEPTGRNLQGHFNADVNSPAELSEELSGSMLKGTAFRDGRRELLPEENRRATYKPWNILMTGNDSLSVMAGGNSKQLVNYLQAGIQLEYAYARSVARFSAELGPAAWKIAAKKIEKSLPASMPFGPGWVGEDEVPHSALLLREESNDQKTATLSNAILTGHGANKVVNVTGDQACVKTQGFEGQAYPCSSTVVAPTYVVSATESAALPVTQFTGSHLTSDKIIKPHTQVVKEIEFKSASPVVESKEIDLAGANFASDVSQSRLLEIVSRNNKLMQWTSTKQVDRAQPVSSLHASAAGSIGAERRLDVTSNFMARESHDDSKLPSNLGSYNVASHAVEPSAPNYEDRGRVARVPESTSSQEHGMQDLNRIVNSTQSKMPGLQQIASNMSSNTPVFGFSSAQSRQTAVSRGDAVAEAWARSRAADLVHADATPRIKMQITSDGYYNAQQPQVRPFASVPQFMQQQTPLDMSLYMQSQLSWMHPQSLSKISHTISRGNGSQMADSSNSNTLSQINHMQTPVGAESPQSQQCLWKSLPSKHPFQHTSDFSHSIPPDLNVGFQSPKSPVRQSSGVLTDSQPDLALQL</sequence>
<gene>
    <name evidence="5" type="ORF">KI387_038994</name>
</gene>